<dbReference type="EMBL" id="LT629695">
    <property type="protein sequence ID" value="SDH27793.1"/>
    <property type="molecule type" value="Genomic_DNA"/>
</dbReference>
<dbReference type="STRING" id="399736.SAMN04489720_0646"/>
<protein>
    <submittedName>
        <fullName evidence="1">Uncharacterized protein</fullName>
    </submittedName>
</protein>
<evidence type="ECO:0000313" key="1">
    <source>
        <dbReference type="EMBL" id="SDH27793.1"/>
    </source>
</evidence>
<dbReference type="Proteomes" id="UP000198822">
    <property type="component" value="Chromosome I"/>
</dbReference>
<gene>
    <name evidence="1" type="ORF">SAMN04489720_0646</name>
</gene>
<keyword evidence="2" id="KW-1185">Reference proteome</keyword>
<evidence type="ECO:0000313" key="2">
    <source>
        <dbReference type="Proteomes" id="UP000198822"/>
    </source>
</evidence>
<organism evidence="1 2">
    <name type="scientific">Agrococcus jejuensis</name>
    <dbReference type="NCBI Taxonomy" id="399736"/>
    <lineage>
        <taxon>Bacteria</taxon>
        <taxon>Bacillati</taxon>
        <taxon>Actinomycetota</taxon>
        <taxon>Actinomycetes</taxon>
        <taxon>Micrococcales</taxon>
        <taxon>Microbacteriaceae</taxon>
        <taxon>Agrococcus</taxon>
    </lineage>
</organism>
<name>A0A1G8B448_9MICO</name>
<accession>A0A1G8B448</accession>
<reference evidence="2" key="1">
    <citation type="submission" date="2016-10" db="EMBL/GenBank/DDBJ databases">
        <authorList>
            <person name="Varghese N."/>
            <person name="Submissions S."/>
        </authorList>
    </citation>
    <scope>NUCLEOTIDE SEQUENCE [LARGE SCALE GENOMIC DNA]</scope>
    <source>
        <strain evidence="2">DSM 22002</strain>
    </source>
</reference>
<sequence length="30" mass="3220">MATWSKSRKAFLLLGIALVVLAGIFLVTSL</sequence>
<proteinExistence type="predicted"/>
<dbReference type="AlphaFoldDB" id="A0A1G8B448"/>